<dbReference type="PANTHER" id="PTHR12978">
    <property type="entry name" value="HISTIDINE TRIAD HIT PROTEIN MEMBER"/>
    <property type="match status" value="1"/>
</dbReference>
<dbReference type="Gene3D" id="3.30.428.10">
    <property type="entry name" value="HIT-like"/>
    <property type="match status" value="1"/>
</dbReference>
<accession>A0A9P8LCH3</accession>
<dbReference type="GO" id="GO:0000290">
    <property type="term" value="P:deadenylation-dependent decapping of nuclear-transcribed mRNA"/>
    <property type="evidence" value="ECO:0007669"/>
    <property type="project" value="InterPro"/>
</dbReference>
<reference evidence="1" key="1">
    <citation type="submission" date="2021-03" db="EMBL/GenBank/DDBJ databases">
        <title>Comparative genomics and phylogenomic investigation of the class Geoglossomycetes provide insights into ecological specialization and systematics.</title>
        <authorList>
            <person name="Melie T."/>
            <person name="Pirro S."/>
            <person name="Miller A.N."/>
            <person name="Quandt A."/>
        </authorList>
    </citation>
    <scope>NUCLEOTIDE SEQUENCE</scope>
    <source>
        <strain evidence="1">CAQ_001_2017</strain>
    </source>
</reference>
<protein>
    <recommendedName>
        <fullName evidence="3">Scavenger mRNA decapping enzyme</fullName>
    </recommendedName>
</protein>
<dbReference type="InterPro" id="IPR036265">
    <property type="entry name" value="HIT-like_sf"/>
</dbReference>
<keyword evidence="2" id="KW-1185">Reference proteome</keyword>
<dbReference type="Proteomes" id="UP000750711">
    <property type="component" value="Unassembled WGS sequence"/>
</dbReference>
<dbReference type="AlphaFoldDB" id="A0A9P8LCH3"/>
<dbReference type="InterPro" id="IPR008594">
    <property type="entry name" value="DcpS/DCS2"/>
</dbReference>
<gene>
    <name evidence="1" type="ORF">GP486_003756</name>
</gene>
<comment type="caution">
    <text evidence="1">The sequence shown here is derived from an EMBL/GenBank/DDBJ whole genome shotgun (WGS) entry which is preliminary data.</text>
</comment>
<proteinExistence type="predicted"/>
<evidence type="ECO:0008006" key="3">
    <source>
        <dbReference type="Google" id="ProtNLM"/>
    </source>
</evidence>
<evidence type="ECO:0000313" key="2">
    <source>
        <dbReference type="Proteomes" id="UP000750711"/>
    </source>
</evidence>
<dbReference type="GO" id="GO:0000932">
    <property type="term" value="C:P-body"/>
    <property type="evidence" value="ECO:0007669"/>
    <property type="project" value="TreeGrafter"/>
</dbReference>
<dbReference type="PANTHER" id="PTHR12978:SF0">
    <property type="entry name" value="M7GPPPX DIPHOSPHATASE"/>
    <property type="match status" value="1"/>
</dbReference>
<dbReference type="SUPFAM" id="SSF54197">
    <property type="entry name" value="HIT-like"/>
    <property type="match status" value="1"/>
</dbReference>
<dbReference type="GO" id="GO:0016787">
    <property type="term" value="F:hydrolase activity"/>
    <property type="evidence" value="ECO:0007669"/>
    <property type="project" value="InterPro"/>
</dbReference>
<name>A0A9P8LCH3_9PEZI</name>
<dbReference type="GO" id="GO:0000340">
    <property type="term" value="F:RNA 7-methylguanosine cap binding"/>
    <property type="evidence" value="ECO:0007669"/>
    <property type="project" value="TreeGrafter"/>
</dbReference>
<dbReference type="Pfam" id="PF11969">
    <property type="entry name" value="DcpS_C"/>
    <property type="match status" value="1"/>
</dbReference>
<dbReference type="EMBL" id="JAGHQM010000535">
    <property type="protein sequence ID" value="KAH0559720.1"/>
    <property type="molecule type" value="Genomic_DNA"/>
</dbReference>
<dbReference type="GO" id="GO:0005634">
    <property type="term" value="C:nucleus"/>
    <property type="evidence" value="ECO:0007669"/>
    <property type="project" value="TreeGrafter"/>
</dbReference>
<sequence length="187" mass="20975">MGTTRRASCCCRTCASLSRPPLPLPGVAPPNSQRRNWDRETPHTLHLLALPTRGDLRSIRDLRKKHIPWLQHMRTKILAAATGLYPGSLDDDQLKLYFHYHPTYYHLHIHVVHVALDAGATQAVGKAFGFENIVSWLESMAGGDESGLRDVTITYTVGEESSLWKEVWAPLKGRERAEREKGTALEG</sequence>
<evidence type="ECO:0000313" key="1">
    <source>
        <dbReference type="EMBL" id="KAH0559720.1"/>
    </source>
</evidence>
<organism evidence="1 2">
    <name type="scientific">Trichoglossum hirsutum</name>
    <dbReference type="NCBI Taxonomy" id="265104"/>
    <lineage>
        <taxon>Eukaryota</taxon>
        <taxon>Fungi</taxon>
        <taxon>Dikarya</taxon>
        <taxon>Ascomycota</taxon>
        <taxon>Pezizomycotina</taxon>
        <taxon>Geoglossomycetes</taxon>
        <taxon>Geoglossales</taxon>
        <taxon>Geoglossaceae</taxon>
        <taxon>Trichoglossum</taxon>
    </lineage>
</organism>